<dbReference type="InterPro" id="IPR028236">
    <property type="entry name" value="CPLANE1"/>
</dbReference>
<dbReference type="AlphaFoldDB" id="A6KGH6"/>
<evidence type="ECO:0000313" key="1">
    <source>
        <dbReference type="EMBL" id="EDL75689.1"/>
    </source>
</evidence>
<dbReference type="PANTHER" id="PTHR14492">
    <property type="entry name" value="JBTS17"/>
    <property type="match status" value="1"/>
</dbReference>
<proteinExistence type="predicted"/>
<gene>
    <name evidence="1" type="ORF">rCG_51007</name>
</gene>
<dbReference type="PANTHER" id="PTHR14492:SF4">
    <property type="entry name" value="CILIOGENESIS AND PLANAR POLARITY EFFECTOR 1"/>
    <property type="match status" value="1"/>
</dbReference>
<name>A6KGH6_RAT</name>
<sequence length="1054" mass="119911">MEMRLEVLTSTSIKQKKPWPRVSWLGQENEAVFLLDEKFINEINLLSGRTKKKIPSLQPLLKDVVFLATSTNDVWLSGVLTTGELFLWNRDQDCVKKIQVTERPKEAIKATVASSSRLSLYVAENGKRILLITSSGCILLWEYMELKNILSSKSLSLVGQWSQIVPEEAILLPSTKDKEAVVDAVFVKNELFGDRCLCSFTFYSGECLKLTFLAIQWYENIFTSIRSLPFRVHWAQQECRLCNLIPKCASVKSRGALISAFSRDGLALAVTLNQKDPTATQVLFINTLNFVTLCGGLKGCSNKNPVVPATLTRSYWVGDISWTHDSLFLACVLKRGSLRLPFQDSNNAVDSAASESDPLRQRFSIKAHSRLPYLLISDGYMVTTLRFLDNQSPTMLVRALLLDSTQRLEKAYQSMMLSKPKEKGLNLRSLDSLRSSLLKRHGKESSVQCTVPRFLQAEETVKLSETTDFQDFEGEETNEVEQFLNSSFSFCDQRKDILFNTAKEGRLEFASMFDTIHAKDDSKETDRTIAELHCIQKKLLAAWTIGVSKNVAEKKLMLNYTVLCITHFFYILQFIKCPLPKFDLFLNKSLKHNTWVLCIFQLFHQCLSTHYWDMRYRQNVGHLLKLTANTVKLLLTQQRKHGLFSEKLLACLSLLRTVTDCLNGTCSLQPEAAPAAADGSRPAELDSLMVPIFQSSKENWSWDSSLKIYPQVTNLVQKPGHRLIALWRLLYKKTLWYQAQLSRRIPDGDRQLTENITHEVSLVKTLLCHVQANLQVAGDSLSQALELTALSGEECFLLASYEKSVCLWKKALQETQEKGGRRMRFLQLRYYLSLLYCHLYCYNLNDAQGLCDHLVREILSYSQLPVQERRDYSDPEVAVTRNVHPEAAVRVVQCMARFMAAYFTNEPLFILPPHSVNVLPPLHVKTEHSVRLIPLQHSKVASIVRDQNLSNVWTVEYTLELLFIGGLIPEAVWMAHKLGDWKTSVSIGVAFQAFCKRDCNSMWSKKKGMDLPLNMIPAQIFQEKLQCFLGQPVSLAAKNEKGSKYKQFTGMLPI</sequence>
<organism evidence="1 2">
    <name type="scientific">Rattus norvegicus</name>
    <name type="common">Rat</name>
    <dbReference type="NCBI Taxonomy" id="10116"/>
    <lineage>
        <taxon>Eukaryota</taxon>
        <taxon>Metazoa</taxon>
        <taxon>Chordata</taxon>
        <taxon>Craniata</taxon>
        <taxon>Vertebrata</taxon>
        <taxon>Euteleostomi</taxon>
        <taxon>Mammalia</taxon>
        <taxon>Eutheria</taxon>
        <taxon>Euarchontoglires</taxon>
        <taxon>Glires</taxon>
        <taxon>Rodentia</taxon>
        <taxon>Myomorpha</taxon>
        <taxon>Muroidea</taxon>
        <taxon>Muridae</taxon>
        <taxon>Murinae</taxon>
        <taxon>Rattus</taxon>
    </lineage>
</organism>
<protein>
    <submittedName>
        <fullName evidence="1">RCG51007</fullName>
    </submittedName>
</protein>
<dbReference type="Proteomes" id="UP000234681">
    <property type="component" value="Chromosome 2"/>
</dbReference>
<dbReference type="EMBL" id="CH474048">
    <property type="protein sequence ID" value="EDL75689.1"/>
    <property type="molecule type" value="Genomic_DNA"/>
</dbReference>
<accession>A6KGH6</accession>
<evidence type="ECO:0000313" key="2">
    <source>
        <dbReference type="Proteomes" id="UP000234681"/>
    </source>
</evidence>
<reference evidence="1 2" key="1">
    <citation type="submission" date="2005-09" db="EMBL/GenBank/DDBJ databases">
        <authorList>
            <person name="Mural R.J."/>
            <person name="Li P.W."/>
            <person name="Adams M.D."/>
            <person name="Amanatides P.G."/>
            <person name="Baden-Tillson H."/>
            <person name="Barnstead M."/>
            <person name="Chin S.H."/>
            <person name="Dew I."/>
            <person name="Evans C.A."/>
            <person name="Ferriera S."/>
            <person name="Flanigan M."/>
            <person name="Fosler C."/>
            <person name="Glodek A."/>
            <person name="Gu Z."/>
            <person name="Holt R.A."/>
            <person name="Jennings D."/>
            <person name="Kraft C.L."/>
            <person name="Lu F."/>
            <person name="Nguyen T."/>
            <person name="Nusskern D.R."/>
            <person name="Pfannkoch C.M."/>
            <person name="Sitter C."/>
            <person name="Sutton G.G."/>
            <person name="Venter J.C."/>
            <person name="Wang Z."/>
            <person name="Woodage T."/>
            <person name="Zheng X.H."/>
            <person name="Zhong F."/>
        </authorList>
    </citation>
    <scope>NUCLEOTIDE SEQUENCE [LARGE SCALE GENOMIC DNA]</scope>
    <source>
        <strain>BN</strain>
        <strain evidence="2">Sprague-Dawley</strain>
    </source>
</reference>